<feature type="region of interest" description="Disordered" evidence="1">
    <location>
        <begin position="626"/>
        <end position="648"/>
    </location>
</feature>
<keyword evidence="2" id="KW-0812">Transmembrane</keyword>
<dbReference type="OrthoDB" id="414774at2759"/>
<organism evidence="3 4">
    <name type="scientific">Pycnococcus provasolii</name>
    <dbReference type="NCBI Taxonomy" id="41880"/>
    <lineage>
        <taxon>Eukaryota</taxon>
        <taxon>Viridiplantae</taxon>
        <taxon>Chlorophyta</taxon>
        <taxon>Pseudoscourfieldiophyceae</taxon>
        <taxon>Pseudoscourfieldiales</taxon>
        <taxon>Pycnococcaceae</taxon>
        <taxon>Pycnococcus</taxon>
    </lineage>
</organism>
<proteinExistence type="predicted"/>
<keyword evidence="2" id="KW-0472">Membrane</keyword>
<dbReference type="EMBL" id="BNJQ01000017">
    <property type="protein sequence ID" value="GHP07660.1"/>
    <property type="molecule type" value="Genomic_DNA"/>
</dbReference>
<feature type="region of interest" description="Disordered" evidence="1">
    <location>
        <begin position="135"/>
        <end position="158"/>
    </location>
</feature>
<comment type="caution">
    <text evidence="3">The sequence shown here is derived from an EMBL/GenBank/DDBJ whole genome shotgun (WGS) entry which is preliminary data.</text>
</comment>
<feature type="transmembrane region" description="Helical" evidence="2">
    <location>
        <begin position="6"/>
        <end position="25"/>
    </location>
</feature>
<sequence length="648" mass="71260">MTSQVIMSALMVVVVLVLVVVVTSMRRRPQQSSSDVQPSHHEPSEDLGLGLVSLPLNRHLKGWVWSASPHPWGHVTPRSSSWRMAFIVTVTVTLTVTVTYVIRSTSPPSSAPCTPPPSADLPSIYTRHRTYATPRSTYTFSPTTTTNNNSNNNSSSSNTLTHALLSQGLLQRFGFNQHEARRNLRAAIQTNQTCIMCHAALAYSFGPTINERLSPADARDARDAVDTAKKLCHGSMHSYACAFTTAIDSRIPPCSAHNETTSVHGSCDTSYIQATESFRRAFPKDATAHAMHAEAMLQRTPWRYVSLSELTPEARAAHDVLNLALSIDSSHPLALHLLVHVREQLPHGGGEAALDAAKRLSGVEFDDAAHLTHMAGHVYLRAGLYADAIRVNLRAQDSDTALKQNCLDPYGPGHNIASRQFAATLVGEKERALADTASVTEMGAAASMTQAIHPYPRLVLLLRFRDWAGVHDELKRVNAPEDEPVGRVIWNYAAALLAARRGKITEARRLLALLEEAAKKIPEDGQDALPDTAYANMFLRGSPFFGEWRRIAGIARDTVEARLLVESSEPWSAVQRVLSRAADAQGSFSYMEPELWVPSLRVCLAEAHRLAGDIATAERLYHDEFHHRPNSREEQNNKRGVNCPEVFG</sequence>
<gene>
    <name evidence="3" type="ORF">PPROV_000640200</name>
</gene>
<keyword evidence="4" id="KW-1185">Reference proteome</keyword>
<evidence type="ECO:0000256" key="1">
    <source>
        <dbReference type="SAM" id="MobiDB-lite"/>
    </source>
</evidence>
<feature type="transmembrane region" description="Helical" evidence="2">
    <location>
        <begin position="84"/>
        <end position="102"/>
    </location>
</feature>
<evidence type="ECO:0000313" key="4">
    <source>
        <dbReference type="Proteomes" id="UP000660262"/>
    </source>
</evidence>
<name>A0A830HPD2_9CHLO</name>
<keyword evidence="2" id="KW-1133">Transmembrane helix</keyword>
<feature type="compositionally biased region" description="Low complexity" evidence="1">
    <location>
        <begin position="136"/>
        <end position="158"/>
    </location>
</feature>
<evidence type="ECO:0000313" key="3">
    <source>
        <dbReference type="EMBL" id="GHP07660.1"/>
    </source>
</evidence>
<dbReference type="PANTHER" id="PTHR45588:SF1">
    <property type="entry name" value="WW DOMAIN-CONTAINING PROTEIN"/>
    <property type="match status" value="1"/>
</dbReference>
<dbReference type="PANTHER" id="PTHR45588">
    <property type="entry name" value="TPR DOMAIN-CONTAINING PROTEIN"/>
    <property type="match status" value="1"/>
</dbReference>
<evidence type="ECO:0000256" key="2">
    <source>
        <dbReference type="SAM" id="Phobius"/>
    </source>
</evidence>
<feature type="compositionally biased region" description="Basic and acidic residues" evidence="1">
    <location>
        <begin position="626"/>
        <end position="637"/>
    </location>
</feature>
<reference evidence="3" key="1">
    <citation type="submission" date="2020-10" db="EMBL/GenBank/DDBJ databases">
        <title>Unveiling of a novel bifunctional photoreceptor, Dualchrome1, isolated from a cosmopolitan green alga.</title>
        <authorList>
            <person name="Suzuki S."/>
            <person name="Kawachi M."/>
        </authorList>
    </citation>
    <scope>NUCLEOTIDE SEQUENCE</scope>
    <source>
        <strain evidence="3">NIES 2893</strain>
    </source>
</reference>
<accession>A0A830HPD2</accession>
<dbReference type="AlphaFoldDB" id="A0A830HPD2"/>
<dbReference type="Proteomes" id="UP000660262">
    <property type="component" value="Unassembled WGS sequence"/>
</dbReference>
<protein>
    <submittedName>
        <fullName evidence="3">Uncharacterized protein</fullName>
    </submittedName>
</protein>